<keyword evidence="2" id="KW-1185">Reference proteome</keyword>
<dbReference type="EMBL" id="CM042883">
    <property type="protein sequence ID" value="KAI4371713.1"/>
    <property type="molecule type" value="Genomic_DNA"/>
</dbReference>
<evidence type="ECO:0000313" key="2">
    <source>
        <dbReference type="Proteomes" id="UP001057402"/>
    </source>
</evidence>
<evidence type="ECO:0000313" key="1">
    <source>
        <dbReference type="EMBL" id="KAI4371713.1"/>
    </source>
</evidence>
<reference evidence="2" key="1">
    <citation type="journal article" date="2023" name="Front. Plant Sci.">
        <title>Chromosomal-level genome assembly of Melastoma candidum provides insights into trichome evolution.</title>
        <authorList>
            <person name="Zhong Y."/>
            <person name="Wu W."/>
            <person name="Sun C."/>
            <person name="Zou P."/>
            <person name="Liu Y."/>
            <person name="Dai S."/>
            <person name="Zhou R."/>
        </authorList>
    </citation>
    <scope>NUCLEOTIDE SEQUENCE [LARGE SCALE GENOMIC DNA]</scope>
</reference>
<protein>
    <submittedName>
        <fullName evidence="1">Uncharacterized protein</fullName>
    </submittedName>
</protein>
<name>A0ACB9QYI5_9MYRT</name>
<proteinExistence type="predicted"/>
<dbReference type="Proteomes" id="UP001057402">
    <property type="component" value="Chromosome 4"/>
</dbReference>
<comment type="caution">
    <text evidence="1">The sequence shown here is derived from an EMBL/GenBank/DDBJ whole genome shotgun (WGS) entry which is preliminary data.</text>
</comment>
<accession>A0ACB9QYI5</accession>
<gene>
    <name evidence="1" type="ORF">MLD38_010034</name>
</gene>
<sequence>MEFEQYFSREWGPPPGGSVESRSNNNNSSCFDCSICFDFARDPVVTLCGHLYCWPCIYKWLHVQSASLAQDEHPLCPVCKAQISHSTMVPLYGRGQGSSTEELEWKLTEDHVAIPPRPSGRQLQALSLANASRSGQQLPYRNPYQNIGTNSVLFGNYRDENSASPPLMSLASPGIYNPTTGALGEMVYARAFGNSGGLHGYPPPYHPVGSPIPRMRRQDVQAHKSLNRVSVFLFCCFLLCLIVF</sequence>
<organism evidence="1 2">
    <name type="scientific">Melastoma candidum</name>
    <dbReference type="NCBI Taxonomy" id="119954"/>
    <lineage>
        <taxon>Eukaryota</taxon>
        <taxon>Viridiplantae</taxon>
        <taxon>Streptophyta</taxon>
        <taxon>Embryophyta</taxon>
        <taxon>Tracheophyta</taxon>
        <taxon>Spermatophyta</taxon>
        <taxon>Magnoliopsida</taxon>
        <taxon>eudicotyledons</taxon>
        <taxon>Gunneridae</taxon>
        <taxon>Pentapetalae</taxon>
        <taxon>rosids</taxon>
        <taxon>malvids</taxon>
        <taxon>Myrtales</taxon>
        <taxon>Melastomataceae</taxon>
        <taxon>Melastomatoideae</taxon>
        <taxon>Melastomateae</taxon>
        <taxon>Melastoma</taxon>
    </lineage>
</organism>